<reference evidence="1" key="1">
    <citation type="submission" date="2023-08" db="EMBL/GenBank/DDBJ databases">
        <authorList>
            <person name="Alioto T."/>
            <person name="Alioto T."/>
            <person name="Gomez Garrido J."/>
        </authorList>
    </citation>
    <scope>NUCLEOTIDE SEQUENCE</scope>
</reference>
<evidence type="ECO:0000313" key="1">
    <source>
        <dbReference type="EMBL" id="CAI9732269.1"/>
    </source>
</evidence>
<sequence length="99" mass="11751">MSENEEDIYESFEEYELVLDSLIEDYNGKFNDFEKHNIALKLAFQPHLGDVSETSEELQMEFIEISEDNILKSLFEKRGNPSETWKNALDYLRLREHSD</sequence>
<name>A0AA36BDY1_OCTVU</name>
<gene>
    <name evidence="1" type="ORF">OCTVUL_1B013615</name>
</gene>
<proteinExistence type="predicted"/>
<dbReference type="AlphaFoldDB" id="A0AA36BDY1"/>
<accession>A0AA36BDY1</accession>
<dbReference type="EMBL" id="OX597826">
    <property type="protein sequence ID" value="CAI9732269.1"/>
    <property type="molecule type" value="Genomic_DNA"/>
</dbReference>
<protein>
    <submittedName>
        <fullName evidence="1">Uncharacterized protein</fullName>
    </submittedName>
</protein>
<keyword evidence="2" id="KW-1185">Reference proteome</keyword>
<dbReference type="Proteomes" id="UP001162480">
    <property type="component" value="Chromosome 13"/>
</dbReference>
<evidence type="ECO:0000313" key="2">
    <source>
        <dbReference type="Proteomes" id="UP001162480"/>
    </source>
</evidence>
<organism evidence="1 2">
    <name type="scientific">Octopus vulgaris</name>
    <name type="common">Common octopus</name>
    <dbReference type="NCBI Taxonomy" id="6645"/>
    <lineage>
        <taxon>Eukaryota</taxon>
        <taxon>Metazoa</taxon>
        <taxon>Spiralia</taxon>
        <taxon>Lophotrochozoa</taxon>
        <taxon>Mollusca</taxon>
        <taxon>Cephalopoda</taxon>
        <taxon>Coleoidea</taxon>
        <taxon>Octopodiformes</taxon>
        <taxon>Octopoda</taxon>
        <taxon>Incirrata</taxon>
        <taxon>Octopodidae</taxon>
        <taxon>Octopus</taxon>
    </lineage>
</organism>